<dbReference type="VEuPathDB" id="FungiDB:FFUJ_08028"/>
<feature type="compositionally biased region" description="Low complexity" evidence="1">
    <location>
        <begin position="57"/>
        <end position="71"/>
    </location>
</feature>
<organism evidence="2 3">
    <name type="scientific">Gibberella fujikuroi (strain CBS 195.34 / IMI 58289 / NRRL A-6831)</name>
    <name type="common">Bakanae and foot rot disease fungus</name>
    <name type="synonym">Fusarium fujikuroi</name>
    <dbReference type="NCBI Taxonomy" id="1279085"/>
    <lineage>
        <taxon>Eukaryota</taxon>
        <taxon>Fungi</taxon>
        <taxon>Dikarya</taxon>
        <taxon>Ascomycota</taxon>
        <taxon>Pezizomycotina</taxon>
        <taxon>Sordariomycetes</taxon>
        <taxon>Hypocreomycetidae</taxon>
        <taxon>Hypocreales</taxon>
        <taxon>Nectriaceae</taxon>
        <taxon>Fusarium</taxon>
        <taxon>Fusarium fujikuroi species complex</taxon>
    </lineage>
</organism>
<gene>
    <name evidence="2" type="ORF">FFUJ_08028</name>
</gene>
<feature type="region of interest" description="Disordered" evidence="1">
    <location>
        <begin position="1"/>
        <end position="84"/>
    </location>
</feature>
<evidence type="ECO:0000256" key="1">
    <source>
        <dbReference type="SAM" id="MobiDB-lite"/>
    </source>
</evidence>
<dbReference type="GO" id="GO:0000981">
    <property type="term" value="F:DNA-binding transcription factor activity, RNA polymerase II-specific"/>
    <property type="evidence" value="ECO:0007669"/>
    <property type="project" value="InterPro"/>
</dbReference>
<sequence length="84" mass="9306">MSSPASHRDESTDLSPTVTNTSMDSEPKKAGKRVLSCVLCQQRKKKCDRKTQNSLHSKFASSAKEAQASESRSSRKACEMRRTS</sequence>
<proteinExistence type="predicted"/>
<dbReference type="HOGENOM" id="CLU_2527636_0_0_1"/>
<dbReference type="SUPFAM" id="SSF57701">
    <property type="entry name" value="Zn2/Cys6 DNA-binding domain"/>
    <property type="match status" value="1"/>
</dbReference>
<accession>S0E5V8</accession>
<feature type="compositionally biased region" description="Basic and acidic residues" evidence="1">
    <location>
        <begin position="1"/>
        <end position="11"/>
    </location>
</feature>
<keyword evidence="3" id="KW-1185">Reference proteome</keyword>
<dbReference type="GeneID" id="35401505"/>
<protein>
    <recommendedName>
        <fullName evidence="4">Zn(2)-C6 fungal-type domain-containing protein</fullName>
    </recommendedName>
</protein>
<dbReference type="InterPro" id="IPR036864">
    <property type="entry name" value="Zn2-C6_fun-type_DNA-bd_sf"/>
</dbReference>
<feature type="compositionally biased region" description="Basic and acidic residues" evidence="1">
    <location>
        <begin position="72"/>
        <end position="84"/>
    </location>
</feature>
<dbReference type="AlphaFoldDB" id="S0E5V8"/>
<dbReference type="Proteomes" id="UP000016800">
    <property type="component" value="Chromosome V"/>
</dbReference>
<name>S0E5V8_GIBF5</name>
<reference evidence="3" key="1">
    <citation type="journal article" date="2013" name="PLoS Pathog.">
        <title>Deciphering the cryptic genome: genome-wide analyses of the rice pathogen Fusarium fujikuroi reveal complex regulation of secondary metabolism and novel metabolites.</title>
        <authorList>
            <person name="Wiemann P."/>
            <person name="Sieber C.M."/>
            <person name="von Bargen K.W."/>
            <person name="Studt L."/>
            <person name="Niehaus E.M."/>
            <person name="Espino J.J."/>
            <person name="Huss K."/>
            <person name="Michielse C.B."/>
            <person name="Albermann S."/>
            <person name="Wagner D."/>
            <person name="Bergner S.V."/>
            <person name="Connolly L.R."/>
            <person name="Fischer A."/>
            <person name="Reuter G."/>
            <person name="Kleigrewe K."/>
            <person name="Bald T."/>
            <person name="Wingfield B.D."/>
            <person name="Ophir R."/>
            <person name="Freeman S."/>
            <person name="Hippler M."/>
            <person name="Smith K.M."/>
            <person name="Brown D.W."/>
            <person name="Proctor R.H."/>
            <person name="Munsterkotter M."/>
            <person name="Freitag M."/>
            <person name="Humpf H.U."/>
            <person name="Guldener U."/>
            <person name="Tudzynski B."/>
        </authorList>
    </citation>
    <scope>NUCLEOTIDE SEQUENCE [LARGE SCALE GENOMIC DNA]</scope>
    <source>
        <strain evidence="3">CBS 195.34 / IMI 58289 / NRRL A-6831</strain>
    </source>
</reference>
<feature type="compositionally biased region" description="Polar residues" evidence="1">
    <location>
        <begin position="13"/>
        <end position="24"/>
    </location>
</feature>
<evidence type="ECO:0008006" key="4">
    <source>
        <dbReference type="Google" id="ProtNLM"/>
    </source>
</evidence>
<dbReference type="RefSeq" id="XP_023431172.1">
    <property type="nucleotide sequence ID" value="XM_023578348.1"/>
</dbReference>
<evidence type="ECO:0000313" key="2">
    <source>
        <dbReference type="EMBL" id="CCT69092.1"/>
    </source>
</evidence>
<dbReference type="EMBL" id="HF679027">
    <property type="protein sequence ID" value="CCT69092.1"/>
    <property type="molecule type" value="Genomic_DNA"/>
</dbReference>
<dbReference type="GO" id="GO:0008270">
    <property type="term" value="F:zinc ion binding"/>
    <property type="evidence" value="ECO:0007669"/>
    <property type="project" value="InterPro"/>
</dbReference>
<evidence type="ECO:0000313" key="3">
    <source>
        <dbReference type="Proteomes" id="UP000016800"/>
    </source>
</evidence>